<evidence type="ECO:0000313" key="2">
    <source>
        <dbReference type="EMBL" id="ESR60545.1"/>
    </source>
</evidence>
<keyword evidence="1" id="KW-0812">Transmembrane</keyword>
<dbReference type="KEGG" id="cic:CICLE_v10017388mg"/>
<evidence type="ECO:0000313" key="3">
    <source>
        <dbReference type="Proteomes" id="UP000030687"/>
    </source>
</evidence>
<reference evidence="2 3" key="1">
    <citation type="submission" date="2013-10" db="EMBL/GenBank/DDBJ databases">
        <authorList>
            <consortium name="International Citrus Genome Consortium"/>
            <person name="Jenkins J."/>
            <person name="Schmutz J."/>
            <person name="Prochnik S."/>
            <person name="Rokhsar D."/>
            <person name="Gmitter F."/>
            <person name="Ollitrault P."/>
            <person name="Machado M."/>
            <person name="Talon M."/>
            <person name="Wincker P."/>
            <person name="Jaillon O."/>
            <person name="Morgante M."/>
        </authorList>
    </citation>
    <scope>NUCLEOTIDE SEQUENCE</scope>
    <source>
        <strain evidence="3">cv. Clemenules</strain>
    </source>
</reference>
<accession>V4U8S5</accession>
<keyword evidence="1" id="KW-0472">Membrane</keyword>
<name>V4U8S5_CITCL</name>
<feature type="transmembrane region" description="Helical" evidence="1">
    <location>
        <begin position="48"/>
        <end position="70"/>
    </location>
</feature>
<organism evidence="2 3">
    <name type="scientific">Citrus clementina</name>
    <name type="common">Clementine</name>
    <name type="synonym">Citrus deliciosa x Citrus sinensis</name>
    <dbReference type="NCBI Taxonomy" id="85681"/>
    <lineage>
        <taxon>Eukaryota</taxon>
        <taxon>Viridiplantae</taxon>
        <taxon>Streptophyta</taxon>
        <taxon>Embryophyta</taxon>
        <taxon>Tracheophyta</taxon>
        <taxon>Spermatophyta</taxon>
        <taxon>Magnoliopsida</taxon>
        <taxon>eudicotyledons</taxon>
        <taxon>Gunneridae</taxon>
        <taxon>Pentapetalae</taxon>
        <taxon>rosids</taxon>
        <taxon>malvids</taxon>
        <taxon>Sapindales</taxon>
        <taxon>Rutaceae</taxon>
        <taxon>Aurantioideae</taxon>
        <taxon>Citrus</taxon>
    </lineage>
</organism>
<proteinExistence type="predicted"/>
<keyword evidence="3" id="KW-1185">Reference proteome</keyword>
<keyword evidence="1" id="KW-1133">Transmembrane helix</keyword>
<dbReference type="EMBL" id="KI536312">
    <property type="protein sequence ID" value="ESR60545.1"/>
    <property type="molecule type" value="Genomic_DNA"/>
</dbReference>
<protein>
    <submittedName>
        <fullName evidence="2">Uncharacterized protein</fullName>
    </submittedName>
</protein>
<dbReference type="Gramene" id="ESR60545">
    <property type="protein sequence ID" value="ESR60545"/>
    <property type="gene ID" value="CICLE_v10017388mg"/>
</dbReference>
<evidence type="ECO:0000256" key="1">
    <source>
        <dbReference type="SAM" id="Phobius"/>
    </source>
</evidence>
<sequence>MQYCQYYVHISCILVSTKMTQLLSTIHKQNVEWRYYTRNNMNKTFCKLVFLQTTCPFFSLLILVKFHFLLKG</sequence>
<dbReference type="AlphaFoldDB" id="V4U8S5"/>
<gene>
    <name evidence="2" type="ORF">CICLE_v10017388mg</name>
</gene>
<dbReference type="Proteomes" id="UP000030687">
    <property type="component" value="Unassembled WGS sequence"/>
</dbReference>
<dbReference type="InParanoid" id="V4U8S5"/>